<comment type="caution">
    <text evidence="1">The sequence shown here is derived from an EMBL/GenBank/DDBJ whole genome shotgun (WGS) entry which is preliminary data.</text>
</comment>
<protein>
    <submittedName>
        <fullName evidence="1">Uncharacterized protein</fullName>
    </submittedName>
</protein>
<proteinExistence type="predicted"/>
<sequence length="192" mass="22973">METCLTSHFVQNCTGCRLKNSEQHDSQRQMPVINHQEPKQMPIVNHQEPKQMPIVNYQESRQMPVVNHQDPTQMPIVNYQEPRHMPIVNYQDPTQMPIINHQDPRQMLDLEKHDEELRKKFTRMWPAAIILGWTMRQYDEQGSTRWKVIVPEGDYRSSWAGKAHYFTYDGKQIEVPDHFFRDEQILARSQQY</sequence>
<evidence type="ECO:0000313" key="3">
    <source>
        <dbReference type="Proteomes" id="UP000677228"/>
    </source>
</evidence>
<reference evidence="1" key="1">
    <citation type="submission" date="2021-02" db="EMBL/GenBank/DDBJ databases">
        <authorList>
            <person name="Nowell W R."/>
        </authorList>
    </citation>
    <scope>NUCLEOTIDE SEQUENCE</scope>
</reference>
<dbReference type="AlphaFoldDB" id="A0A8S2EU01"/>
<name>A0A8S2EU01_9BILA</name>
<accession>A0A8S2EU01</accession>
<dbReference type="Proteomes" id="UP000682733">
    <property type="component" value="Unassembled WGS sequence"/>
</dbReference>
<evidence type="ECO:0000313" key="1">
    <source>
        <dbReference type="EMBL" id="CAF1237843.1"/>
    </source>
</evidence>
<dbReference type="Proteomes" id="UP000677228">
    <property type="component" value="Unassembled WGS sequence"/>
</dbReference>
<dbReference type="EMBL" id="CAJNOK010016072">
    <property type="protein sequence ID" value="CAF1237843.1"/>
    <property type="molecule type" value="Genomic_DNA"/>
</dbReference>
<gene>
    <name evidence="1" type="ORF">OVA965_LOCUS25682</name>
    <name evidence="2" type="ORF">TMI583_LOCUS26417</name>
</gene>
<evidence type="ECO:0000313" key="2">
    <source>
        <dbReference type="EMBL" id="CAF4045591.1"/>
    </source>
</evidence>
<organism evidence="1 3">
    <name type="scientific">Didymodactylos carnosus</name>
    <dbReference type="NCBI Taxonomy" id="1234261"/>
    <lineage>
        <taxon>Eukaryota</taxon>
        <taxon>Metazoa</taxon>
        <taxon>Spiralia</taxon>
        <taxon>Gnathifera</taxon>
        <taxon>Rotifera</taxon>
        <taxon>Eurotatoria</taxon>
        <taxon>Bdelloidea</taxon>
        <taxon>Philodinida</taxon>
        <taxon>Philodinidae</taxon>
        <taxon>Didymodactylos</taxon>
    </lineage>
</organism>
<dbReference type="EMBL" id="CAJOBA010037622">
    <property type="protein sequence ID" value="CAF4045591.1"/>
    <property type="molecule type" value="Genomic_DNA"/>
</dbReference>